<organism evidence="1 2">
    <name type="scientific">Caerostris darwini</name>
    <dbReference type="NCBI Taxonomy" id="1538125"/>
    <lineage>
        <taxon>Eukaryota</taxon>
        <taxon>Metazoa</taxon>
        <taxon>Ecdysozoa</taxon>
        <taxon>Arthropoda</taxon>
        <taxon>Chelicerata</taxon>
        <taxon>Arachnida</taxon>
        <taxon>Araneae</taxon>
        <taxon>Araneomorphae</taxon>
        <taxon>Entelegynae</taxon>
        <taxon>Araneoidea</taxon>
        <taxon>Araneidae</taxon>
        <taxon>Caerostris</taxon>
    </lineage>
</organism>
<sequence length="181" mass="20943">MRERLSGFPFWLVQQYFKPFFSPLKGGNALWSWRIIGGAVELYSSVGFSTSCFEETTKPFLSGIQGQLFIMMGDSMSTFDFTWKIRICSTPTRFGIDQRRSFLSHLAVNFARGLILHRISSKAWTISPHNLLKSIYLLSGVYFVLNSIFQPKVVFCFEIAIARFRPDRTCREVCFHLILNR</sequence>
<name>A0AAV4MAH8_9ARAC</name>
<comment type="caution">
    <text evidence="1">The sequence shown here is derived from an EMBL/GenBank/DDBJ whole genome shotgun (WGS) entry which is preliminary data.</text>
</comment>
<reference evidence="1 2" key="1">
    <citation type="submission" date="2021-06" db="EMBL/GenBank/DDBJ databases">
        <title>Caerostris darwini draft genome.</title>
        <authorList>
            <person name="Kono N."/>
            <person name="Arakawa K."/>
        </authorList>
    </citation>
    <scope>NUCLEOTIDE SEQUENCE [LARGE SCALE GENOMIC DNA]</scope>
</reference>
<evidence type="ECO:0000313" key="1">
    <source>
        <dbReference type="EMBL" id="GIX69472.1"/>
    </source>
</evidence>
<dbReference type="AlphaFoldDB" id="A0AAV4MAH8"/>
<proteinExistence type="predicted"/>
<dbReference type="Proteomes" id="UP001054837">
    <property type="component" value="Unassembled WGS sequence"/>
</dbReference>
<accession>A0AAV4MAH8</accession>
<protein>
    <submittedName>
        <fullName evidence="1">Uncharacterized protein</fullName>
    </submittedName>
</protein>
<evidence type="ECO:0000313" key="2">
    <source>
        <dbReference type="Proteomes" id="UP001054837"/>
    </source>
</evidence>
<dbReference type="EMBL" id="BPLQ01000276">
    <property type="protein sequence ID" value="GIX69472.1"/>
    <property type="molecule type" value="Genomic_DNA"/>
</dbReference>
<keyword evidence="2" id="KW-1185">Reference proteome</keyword>
<gene>
    <name evidence="1" type="ORF">CDAR_487901</name>
</gene>